<proteinExistence type="predicted"/>
<evidence type="ECO:0000256" key="1">
    <source>
        <dbReference type="SAM" id="MobiDB-lite"/>
    </source>
</evidence>
<feature type="compositionally biased region" description="Basic and acidic residues" evidence="1">
    <location>
        <begin position="469"/>
        <end position="480"/>
    </location>
</feature>
<dbReference type="HOGENOM" id="CLU_057396_0_0_1"/>
<name>E9HWN9_DAPPU</name>
<dbReference type="EMBL" id="GL732947">
    <property type="protein sequence ID" value="EFX63841.1"/>
    <property type="molecule type" value="Genomic_DNA"/>
</dbReference>
<dbReference type="PhylomeDB" id="E9HWN9"/>
<feature type="region of interest" description="Disordered" evidence="1">
    <location>
        <begin position="379"/>
        <end position="401"/>
    </location>
</feature>
<accession>E9HWN9</accession>
<dbReference type="KEGG" id="dpx:DAPPUDRAFT_334923"/>
<sequence>MGSESPDVWPRTAEISFGNTEVTRHEFYEYFEHDSNESDSIFDAVSRLPGRAICVFRIGFKTVNDHIEFLNKFSAKESVVISGKEVKIRVRDRSVNLVRVRIQHFKFDDDLSLLNKRLREYGVISRIFWDTYQDRSLLRWNGIKTGIVNVDMEIHKSIPSYITFGSYKEPIILSYAGQMHTCRMCDSPIHVLANCPKQPRSLTNPSTISKGPIGTRSYSSVLLTNRDPVRITVRKPQETGPIGGGQMPIAPTVDADTFPELVQRPTTSTVVVLDGAPEDPISKPDGTESFSDTDADAEDTNCVGSSVASKLVKKKKMKQTREFRDQQKQSKKRSRTASSSGSGEVAEEIESGVAQMVELGSPTREVPVSIPGVEINSFPALSGGNDVPPAPISPGVPSIPSKIDQMDNKVVEEMDATEVVSISNPDEDISFSGGSIQPGQRPLDSQETSHVSETQESLGVPLGTPSAPIEEKSLKAMEAVRRKKAHDNKTQPSKPKFKY</sequence>
<dbReference type="InParanoid" id="E9HWN9"/>
<dbReference type="OrthoDB" id="6384493at2759"/>
<feature type="compositionally biased region" description="Basic and acidic residues" evidence="1">
    <location>
        <begin position="319"/>
        <end position="328"/>
    </location>
</feature>
<dbReference type="AlphaFoldDB" id="E9HWN9"/>
<evidence type="ECO:0000313" key="3">
    <source>
        <dbReference type="Proteomes" id="UP000000305"/>
    </source>
</evidence>
<dbReference type="Proteomes" id="UP000000305">
    <property type="component" value="Unassembled WGS sequence"/>
</dbReference>
<gene>
    <name evidence="2" type="ORF">DAPPUDRAFT_334923</name>
</gene>
<keyword evidence="3" id="KW-1185">Reference proteome</keyword>
<organism evidence="2 3">
    <name type="scientific">Daphnia pulex</name>
    <name type="common">Water flea</name>
    <dbReference type="NCBI Taxonomy" id="6669"/>
    <lineage>
        <taxon>Eukaryota</taxon>
        <taxon>Metazoa</taxon>
        <taxon>Ecdysozoa</taxon>
        <taxon>Arthropoda</taxon>
        <taxon>Crustacea</taxon>
        <taxon>Branchiopoda</taxon>
        <taxon>Diplostraca</taxon>
        <taxon>Cladocera</taxon>
        <taxon>Anomopoda</taxon>
        <taxon>Daphniidae</taxon>
        <taxon>Daphnia</taxon>
    </lineage>
</organism>
<feature type="region of interest" description="Disordered" evidence="1">
    <location>
        <begin position="422"/>
        <end position="499"/>
    </location>
</feature>
<feature type="region of interest" description="Disordered" evidence="1">
    <location>
        <begin position="268"/>
        <end position="348"/>
    </location>
</feature>
<protein>
    <submittedName>
        <fullName evidence="2">Uncharacterized protein</fullName>
    </submittedName>
</protein>
<feature type="compositionally biased region" description="Polar residues" evidence="1">
    <location>
        <begin position="432"/>
        <end position="457"/>
    </location>
</feature>
<evidence type="ECO:0000313" key="2">
    <source>
        <dbReference type="EMBL" id="EFX63841.1"/>
    </source>
</evidence>
<reference evidence="2 3" key="1">
    <citation type="journal article" date="2011" name="Science">
        <title>The ecoresponsive genome of Daphnia pulex.</title>
        <authorList>
            <person name="Colbourne J.K."/>
            <person name="Pfrender M.E."/>
            <person name="Gilbert D."/>
            <person name="Thomas W.K."/>
            <person name="Tucker A."/>
            <person name="Oakley T.H."/>
            <person name="Tokishita S."/>
            <person name="Aerts A."/>
            <person name="Arnold G.J."/>
            <person name="Basu M.K."/>
            <person name="Bauer D.J."/>
            <person name="Caceres C.E."/>
            <person name="Carmel L."/>
            <person name="Casola C."/>
            <person name="Choi J.H."/>
            <person name="Detter J.C."/>
            <person name="Dong Q."/>
            <person name="Dusheyko S."/>
            <person name="Eads B.D."/>
            <person name="Frohlich T."/>
            <person name="Geiler-Samerotte K.A."/>
            <person name="Gerlach D."/>
            <person name="Hatcher P."/>
            <person name="Jogdeo S."/>
            <person name="Krijgsveld J."/>
            <person name="Kriventseva E.V."/>
            <person name="Kultz D."/>
            <person name="Laforsch C."/>
            <person name="Lindquist E."/>
            <person name="Lopez J."/>
            <person name="Manak J.R."/>
            <person name="Muller J."/>
            <person name="Pangilinan J."/>
            <person name="Patwardhan R.P."/>
            <person name="Pitluck S."/>
            <person name="Pritham E.J."/>
            <person name="Rechtsteiner A."/>
            <person name="Rho M."/>
            <person name="Rogozin I.B."/>
            <person name="Sakarya O."/>
            <person name="Salamov A."/>
            <person name="Schaack S."/>
            <person name="Shapiro H."/>
            <person name="Shiga Y."/>
            <person name="Skalitzky C."/>
            <person name="Smith Z."/>
            <person name="Souvorov A."/>
            <person name="Sung W."/>
            <person name="Tang Z."/>
            <person name="Tsuchiya D."/>
            <person name="Tu H."/>
            <person name="Vos H."/>
            <person name="Wang M."/>
            <person name="Wolf Y.I."/>
            <person name="Yamagata H."/>
            <person name="Yamada T."/>
            <person name="Ye Y."/>
            <person name="Shaw J.R."/>
            <person name="Andrews J."/>
            <person name="Crease T.J."/>
            <person name="Tang H."/>
            <person name="Lucas S.M."/>
            <person name="Robertson H.M."/>
            <person name="Bork P."/>
            <person name="Koonin E.V."/>
            <person name="Zdobnov E.M."/>
            <person name="Grigoriev I.V."/>
            <person name="Lynch M."/>
            <person name="Boore J.L."/>
        </authorList>
    </citation>
    <scope>NUCLEOTIDE SEQUENCE [LARGE SCALE GENOMIC DNA]</scope>
</reference>